<dbReference type="InterPro" id="IPR036291">
    <property type="entry name" value="NAD(P)-bd_dom_sf"/>
</dbReference>
<dbReference type="PRINTS" id="PR00080">
    <property type="entry name" value="SDRFAMILY"/>
</dbReference>
<dbReference type="OrthoDB" id="9806974at2"/>
<dbReference type="GO" id="GO:0004316">
    <property type="term" value="F:3-oxoacyl-[acyl-carrier-protein] reductase (NADPH) activity"/>
    <property type="evidence" value="ECO:0007669"/>
    <property type="project" value="UniProtKB-EC"/>
</dbReference>
<organism evidence="3 4">
    <name type="scientific">Polynucleobacter duraquae</name>
    <dbReference type="NCBI Taxonomy" id="1835254"/>
    <lineage>
        <taxon>Bacteria</taxon>
        <taxon>Pseudomonadati</taxon>
        <taxon>Pseudomonadota</taxon>
        <taxon>Betaproteobacteria</taxon>
        <taxon>Burkholderiales</taxon>
        <taxon>Burkholderiaceae</taxon>
        <taxon>Polynucleobacter</taxon>
    </lineage>
</organism>
<gene>
    <name evidence="3" type="ORF">CL55_00003400</name>
</gene>
<sequence length="240" mass="26448">MINAANDGAQVMVVTGTSRGIGFEIANCFLQKGFVVVGCSRGAQTIQHPSYKHYIVDACNELEVKKWVRTVKNEYRKINILICNVGLVQLGAVTGATSLESFKSFLDSNLVSTFLVCREFSKVMMLQRYGRIINIGSIMSEMHAPGTCAYAPTKLAVVEFTKVLARELADYGVTCNIVSPSMVRTDSNLVFGSKWEKAMLDMQTIKRPIEASELCHLIDFFASPLSSIVTGQILHTCFVN</sequence>
<proteinExistence type="inferred from homology"/>
<evidence type="ECO:0000256" key="2">
    <source>
        <dbReference type="ARBA" id="ARBA00023002"/>
    </source>
</evidence>
<comment type="similarity">
    <text evidence="1">Belongs to the short-chain dehydrogenases/reductases (SDR) family.</text>
</comment>
<evidence type="ECO:0000256" key="1">
    <source>
        <dbReference type="ARBA" id="ARBA00006484"/>
    </source>
</evidence>
<dbReference type="HOGENOM" id="CLU_010194_1_3_4"/>
<dbReference type="RefSeq" id="WP_046329602.1">
    <property type="nucleotide sequence ID" value="NZ_CP007501.1"/>
</dbReference>
<dbReference type="GO" id="GO:0048038">
    <property type="term" value="F:quinone binding"/>
    <property type="evidence" value="ECO:0007669"/>
    <property type="project" value="TreeGrafter"/>
</dbReference>
<dbReference type="PRINTS" id="PR00081">
    <property type="entry name" value="GDHRDH"/>
</dbReference>
<dbReference type="SUPFAM" id="SSF51735">
    <property type="entry name" value="NAD(P)-binding Rossmann-fold domains"/>
    <property type="match status" value="1"/>
</dbReference>
<dbReference type="PANTHER" id="PTHR42760:SF133">
    <property type="entry name" value="3-OXOACYL-[ACYL-CARRIER-PROTEIN] REDUCTASE"/>
    <property type="match status" value="1"/>
</dbReference>
<dbReference type="PATRIC" id="fig|576611.7.peg.342"/>
<keyword evidence="2 3" id="KW-0560">Oxidoreductase</keyword>
<dbReference type="Gene3D" id="3.40.50.720">
    <property type="entry name" value="NAD(P)-binding Rossmann-like Domain"/>
    <property type="match status" value="1"/>
</dbReference>
<accession>A0A0E3V0K5</accession>
<dbReference type="PANTHER" id="PTHR42760">
    <property type="entry name" value="SHORT-CHAIN DEHYDROGENASES/REDUCTASES FAMILY MEMBER"/>
    <property type="match status" value="1"/>
</dbReference>
<dbReference type="EMBL" id="CP007501">
    <property type="protein sequence ID" value="AKD24673.1"/>
    <property type="molecule type" value="Genomic_DNA"/>
</dbReference>
<dbReference type="Proteomes" id="UP000061135">
    <property type="component" value="Chromosome"/>
</dbReference>
<dbReference type="KEGG" id="pdq:CL55_00003400"/>
<dbReference type="InterPro" id="IPR002347">
    <property type="entry name" value="SDR_fam"/>
</dbReference>
<dbReference type="AlphaFoldDB" id="A0A0E3V0K5"/>
<evidence type="ECO:0000313" key="4">
    <source>
        <dbReference type="Proteomes" id="UP000061135"/>
    </source>
</evidence>
<dbReference type="STRING" id="1835254.CL55_00003400"/>
<keyword evidence="4" id="KW-1185">Reference proteome</keyword>
<dbReference type="GO" id="GO:0006633">
    <property type="term" value="P:fatty acid biosynthetic process"/>
    <property type="evidence" value="ECO:0007669"/>
    <property type="project" value="TreeGrafter"/>
</dbReference>
<name>A0A0E3V0K5_9BURK</name>
<dbReference type="EC" id="1.1.1.100" evidence="3"/>
<evidence type="ECO:0000313" key="3">
    <source>
        <dbReference type="EMBL" id="AKD24673.1"/>
    </source>
</evidence>
<protein>
    <submittedName>
        <fullName evidence="3">Dehydrogenases with different specificities (Related to short-chain alcohol dehydrogenases)</fullName>
        <ecNumber evidence="3">1.1.1.100</ecNumber>
    </submittedName>
</protein>
<dbReference type="CDD" id="cd05233">
    <property type="entry name" value="SDR_c"/>
    <property type="match status" value="1"/>
</dbReference>
<dbReference type="Pfam" id="PF13561">
    <property type="entry name" value="adh_short_C2"/>
    <property type="match status" value="1"/>
</dbReference>
<reference evidence="3 4" key="1">
    <citation type="submission" date="2014-03" db="EMBL/GenBank/DDBJ databases">
        <title>Genome of Polynucleobacter strain MWH-MoK4.</title>
        <authorList>
            <person name="Hahn M.W."/>
        </authorList>
    </citation>
    <scope>NUCLEOTIDE SEQUENCE [LARGE SCALE GENOMIC DNA]</scope>
    <source>
        <strain evidence="3 4">MWH-MoK4</strain>
    </source>
</reference>